<dbReference type="SMART" id="SM00456">
    <property type="entry name" value="WW"/>
    <property type="match status" value="1"/>
</dbReference>
<comment type="caution">
    <text evidence="3">The sequence shown here is derived from an EMBL/GenBank/DDBJ whole genome shotgun (WGS) entry which is preliminary data.</text>
</comment>
<dbReference type="PANTHER" id="PTHR21715">
    <property type="entry name" value="RH04127P"/>
    <property type="match status" value="1"/>
</dbReference>
<evidence type="ECO:0000313" key="3">
    <source>
        <dbReference type="EMBL" id="TPX57513.1"/>
    </source>
</evidence>
<feature type="compositionally biased region" description="Basic and acidic residues" evidence="1">
    <location>
        <begin position="761"/>
        <end position="770"/>
    </location>
</feature>
<feature type="compositionally biased region" description="Basic and acidic residues" evidence="1">
    <location>
        <begin position="203"/>
        <end position="216"/>
    </location>
</feature>
<keyword evidence="4" id="KW-1185">Reference proteome</keyword>
<feature type="region of interest" description="Disordered" evidence="1">
    <location>
        <begin position="541"/>
        <end position="607"/>
    </location>
</feature>
<feature type="domain" description="WW" evidence="2">
    <location>
        <begin position="49"/>
        <end position="82"/>
    </location>
</feature>
<feature type="compositionally biased region" description="Basic and acidic residues" evidence="1">
    <location>
        <begin position="253"/>
        <end position="409"/>
    </location>
</feature>
<dbReference type="STRING" id="109895.A0A507E0F4"/>
<evidence type="ECO:0000313" key="4">
    <source>
        <dbReference type="Proteomes" id="UP000318582"/>
    </source>
</evidence>
<dbReference type="Gene3D" id="3.30.1470.10">
    <property type="entry name" value="Photosystem I PsaD, reaction center subunit II"/>
    <property type="match status" value="1"/>
</dbReference>
<protein>
    <recommendedName>
        <fullName evidence="2">WW domain-containing protein</fullName>
    </recommendedName>
</protein>
<feature type="region of interest" description="Disordered" evidence="1">
    <location>
        <begin position="883"/>
        <end position="938"/>
    </location>
</feature>
<dbReference type="EMBL" id="QEAQ01000051">
    <property type="protein sequence ID" value="TPX57513.1"/>
    <property type="molecule type" value="Genomic_DNA"/>
</dbReference>
<dbReference type="AlphaFoldDB" id="A0A507E0F4"/>
<feature type="compositionally biased region" description="Polar residues" evidence="1">
    <location>
        <begin position="883"/>
        <end position="921"/>
    </location>
</feature>
<reference evidence="3 4" key="1">
    <citation type="journal article" date="2019" name="Sci. Rep.">
        <title>Comparative genomics of chytrid fungi reveal insights into the obligate biotrophic and pathogenic lifestyle of Synchytrium endobioticum.</title>
        <authorList>
            <person name="van de Vossenberg B.T.L.H."/>
            <person name="Warris S."/>
            <person name="Nguyen H.D.T."/>
            <person name="van Gent-Pelzer M.P.E."/>
            <person name="Joly D.L."/>
            <person name="van de Geest H.C."/>
            <person name="Bonants P.J.M."/>
            <person name="Smith D.S."/>
            <person name="Levesque C.A."/>
            <person name="van der Lee T.A.J."/>
        </authorList>
    </citation>
    <scope>NUCLEOTIDE SEQUENCE [LARGE SCALE GENOMIC DNA]</scope>
    <source>
        <strain evidence="3 4">CBS 809.83</strain>
    </source>
</reference>
<feature type="compositionally biased region" description="Basic and acidic residues" evidence="1">
    <location>
        <begin position="570"/>
        <end position="607"/>
    </location>
</feature>
<feature type="region of interest" description="Disordered" evidence="1">
    <location>
        <begin position="745"/>
        <end position="782"/>
    </location>
</feature>
<accession>A0A507E0F4</accession>
<dbReference type="InterPro" id="IPR036020">
    <property type="entry name" value="WW_dom_sf"/>
</dbReference>
<feature type="compositionally biased region" description="Low complexity" evidence="1">
    <location>
        <begin position="687"/>
        <end position="696"/>
    </location>
</feature>
<name>A0A507E0F4_9FUNG</name>
<dbReference type="PANTHER" id="PTHR21715:SF0">
    <property type="entry name" value="RH04127P"/>
    <property type="match status" value="1"/>
</dbReference>
<dbReference type="PROSITE" id="PS50020">
    <property type="entry name" value="WW_DOMAIN_2"/>
    <property type="match status" value="1"/>
</dbReference>
<feature type="compositionally biased region" description="Basic and acidic residues" evidence="1">
    <location>
        <begin position="541"/>
        <end position="563"/>
    </location>
</feature>
<feature type="compositionally biased region" description="Basic residues" evidence="1">
    <location>
        <begin position="655"/>
        <end position="675"/>
    </location>
</feature>
<feature type="region of interest" description="Disordered" evidence="1">
    <location>
        <begin position="623"/>
        <end position="700"/>
    </location>
</feature>
<dbReference type="Pfam" id="PF00397">
    <property type="entry name" value="WW"/>
    <property type="match status" value="1"/>
</dbReference>
<feature type="region of interest" description="Disordered" evidence="1">
    <location>
        <begin position="835"/>
        <end position="856"/>
    </location>
</feature>
<dbReference type="Proteomes" id="UP000318582">
    <property type="component" value="Unassembled WGS sequence"/>
</dbReference>
<evidence type="ECO:0000259" key="2">
    <source>
        <dbReference type="PROSITE" id="PS50020"/>
    </source>
</evidence>
<dbReference type="CDD" id="cd00201">
    <property type="entry name" value="WW"/>
    <property type="match status" value="1"/>
</dbReference>
<feature type="region of interest" description="Disordered" evidence="1">
    <location>
        <begin position="139"/>
        <end position="411"/>
    </location>
</feature>
<gene>
    <name evidence="3" type="ORF">PhCBS80983_g03794</name>
</gene>
<feature type="compositionally biased region" description="Acidic residues" evidence="1">
    <location>
        <begin position="184"/>
        <end position="197"/>
    </location>
</feature>
<dbReference type="InterPro" id="IPR053233">
    <property type="entry name" value="ABRA-related"/>
</dbReference>
<feature type="compositionally biased region" description="Polar residues" evidence="1">
    <location>
        <begin position="141"/>
        <end position="153"/>
    </location>
</feature>
<dbReference type="SUPFAM" id="SSF51045">
    <property type="entry name" value="WW domain"/>
    <property type="match status" value="1"/>
</dbReference>
<evidence type="ECO:0000256" key="1">
    <source>
        <dbReference type="SAM" id="MobiDB-lite"/>
    </source>
</evidence>
<organism evidence="3 4">
    <name type="scientific">Powellomyces hirtus</name>
    <dbReference type="NCBI Taxonomy" id="109895"/>
    <lineage>
        <taxon>Eukaryota</taxon>
        <taxon>Fungi</taxon>
        <taxon>Fungi incertae sedis</taxon>
        <taxon>Chytridiomycota</taxon>
        <taxon>Chytridiomycota incertae sedis</taxon>
        <taxon>Chytridiomycetes</taxon>
        <taxon>Spizellomycetales</taxon>
        <taxon>Powellomycetaceae</taxon>
        <taxon>Powellomyces</taxon>
    </lineage>
</organism>
<feature type="region of interest" description="Disordered" evidence="1">
    <location>
        <begin position="485"/>
        <end position="505"/>
    </location>
</feature>
<dbReference type="InterPro" id="IPR001202">
    <property type="entry name" value="WW_dom"/>
</dbReference>
<sequence>MSGQVVLEEEFDENYEPTNEEIVDYAKFLGIDPDTEPHLLWIARQSLKAPLPPNWKPCQTDDGNIYYFNFTTGESIWDHPCDEHYRKLYAEEKAKPRNEQGVEKMAGLGSLSARPKLEKTTELPGLKAPLKLGALPAISSLPGTSQPGPTTLGSLAGAGKQQPPIPTLDDSEDDDLSEDKKDNDDWDALSDDDDDDKIIDSVLRGKDLTKTLKEMAPHQNTRPKVNDDDDFDLSLSSEIGNNSHPAAATNARKHQEEDKQLQNRVENEEKRIYENAVRQAKEKTDADIKAFEKQERERFEREKENIRADHEKRLQDQKRKNEEEIKCGLDEHMRTALSEMKRKSADKIAAAQREEDAALDREIQKLQDEHAQKLRTLEDDHRRQYHDREKASKDDQERQLRALKTRNEDELAVALQRETTRHDEKMREMHDSFTAKLEAADRDHRNQLEDAKRAFKQQLDHTIDDSAAIARAEEDHADRMEKFKRRLAESEHEQRQNLELESGTRLRRLREEFEAKERALRKEHEDHMRKIQEDAEKRIKDLKDRVRQREDGLHDNKDLRDQEAAALQSENDRRVAKQEARKRDIDHAESENDRRQAKQEAIKRDLDRLDEELFAREAKLRARRKQINSHLQHPSKADDHHHHRHQNASSASPSKRSRSHRRRSSSRNSGGKKVHLHNDEMSEDDLGSNNDGLNDVDTQDAGEVPRNMLRDLAADVLSAAGQDTGLTEDHVDMDDAEAEESLRFLNTNADSDDSEPISRLSTDKRFEHRSLHNRSASPSTELAKRLGAEENQIRQAKQFLRRQQKNIGARQRELGVAQERWKKEIEEISMHLQRGGIPLNSDRPESPFSHLKSGKTMLRRTDSLDEIEGELGKLLSALKTSISSTRGDAGSSRHNQASRSTGASSYRAQSRAPSQTMSRTPSSRHDSEPASVAVSQHRKRAWEIGHTRTEALLAEHNAWLKGFMARHSGVLSR</sequence>
<proteinExistence type="predicted"/>